<protein>
    <recommendedName>
        <fullName evidence="5">Gram-positive cocci surface proteins LPxTG domain-containing protein</fullName>
    </recommendedName>
</protein>
<reference evidence="4" key="1">
    <citation type="journal article" date="2019" name="Int. J. Syst. Evol. Microbiol.">
        <title>The Global Catalogue of Microorganisms (GCM) 10K type strain sequencing project: providing services to taxonomists for standard genome sequencing and annotation.</title>
        <authorList>
            <consortium name="The Broad Institute Genomics Platform"/>
            <consortium name="The Broad Institute Genome Sequencing Center for Infectious Disease"/>
            <person name="Wu L."/>
            <person name="Ma J."/>
        </authorList>
    </citation>
    <scope>NUCLEOTIDE SEQUENCE [LARGE SCALE GENOMIC DNA]</scope>
    <source>
        <strain evidence="4">JCM 9091</strain>
    </source>
</reference>
<evidence type="ECO:0000313" key="3">
    <source>
        <dbReference type="EMBL" id="GAA3064671.1"/>
    </source>
</evidence>
<evidence type="ECO:0000313" key="4">
    <source>
        <dbReference type="Proteomes" id="UP001501532"/>
    </source>
</evidence>
<feature type="transmembrane region" description="Helical" evidence="2">
    <location>
        <begin position="89"/>
        <end position="109"/>
    </location>
</feature>
<feature type="region of interest" description="Disordered" evidence="1">
    <location>
        <begin position="112"/>
        <end position="138"/>
    </location>
</feature>
<evidence type="ECO:0000256" key="2">
    <source>
        <dbReference type="SAM" id="Phobius"/>
    </source>
</evidence>
<keyword evidence="4" id="KW-1185">Reference proteome</keyword>
<accession>A0ABP6M0U0</accession>
<proteinExistence type="predicted"/>
<keyword evidence="2" id="KW-0812">Transmembrane</keyword>
<evidence type="ECO:0000256" key="1">
    <source>
        <dbReference type="SAM" id="MobiDB-lite"/>
    </source>
</evidence>
<comment type="caution">
    <text evidence="3">The sequence shown here is derived from an EMBL/GenBank/DDBJ whole genome shotgun (WGS) entry which is preliminary data.</text>
</comment>
<evidence type="ECO:0008006" key="5">
    <source>
        <dbReference type="Google" id="ProtNLM"/>
    </source>
</evidence>
<keyword evidence="2" id="KW-0472">Membrane</keyword>
<gene>
    <name evidence="3" type="ORF">GCM10010448_54900</name>
</gene>
<organism evidence="3 4">
    <name type="scientific">Streptomyces glomeratus</name>
    <dbReference type="NCBI Taxonomy" id="284452"/>
    <lineage>
        <taxon>Bacteria</taxon>
        <taxon>Bacillati</taxon>
        <taxon>Actinomycetota</taxon>
        <taxon>Actinomycetes</taxon>
        <taxon>Kitasatosporales</taxon>
        <taxon>Streptomycetaceae</taxon>
        <taxon>Streptomyces</taxon>
    </lineage>
</organism>
<sequence length="138" mass="14377">MALEASAHMHRGSASEEVYAVGAQVTQAGRRTVCRRTLAPHGTGTVIVALDPHLPGGPWKATLTLHSGPVVRTGTATVTLARETPGSHALLYAAAAAVIALAACALALVRRRRRRRDSREPATTAADITTVSGQNEPV</sequence>
<dbReference type="Proteomes" id="UP001501532">
    <property type="component" value="Unassembled WGS sequence"/>
</dbReference>
<dbReference type="EMBL" id="BAAAUF010000053">
    <property type="protein sequence ID" value="GAA3064671.1"/>
    <property type="molecule type" value="Genomic_DNA"/>
</dbReference>
<feature type="compositionally biased region" description="Polar residues" evidence="1">
    <location>
        <begin position="126"/>
        <end position="138"/>
    </location>
</feature>
<keyword evidence="2" id="KW-1133">Transmembrane helix</keyword>
<name>A0ABP6M0U0_9ACTN</name>